<gene>
    <name evidence="1" type="ORF">FIESC28_05369</name>
</gene>
<comment type="caution">
    <text evidence="1">The sequence shown here is derived from an EMBL/GenBank/DDBJ whole genome shotgun (WGS) entry which is preliminary data.</text>
</comment>
<evidence type="ECO:0000313" key="1">
    <source>
        <dbReference type="EMBL" id="RBR20090.1"/>
    </source>
</evidence>
<dbReference type="AlphaFoldDB" id="A0A366RUL7"/>
<organism evidence="1 2">
    <name type="scientific">Fusarium coffeatum</name>
    <dbReference type="NCBI Taxonomy" id="231269"/>
    <lineage>
        <taxon>Eukaryota</taxon>
        <taxon>Fungi</taxon>
        <taxon>Dikarya</taxon>
        <taxon>Ascomycota</taxon>
        <taxon>Pezizomycotina</taxon>
        <taxon>Sordariomycetes</taxon>
        <taxon>Hypocreomycetidae</taxon>
        <taxon>Hypocreales</taxon>
        <taxon>Nectriaceae</taxon>
        <taxon>Fusarium</taxon>
        <taxon>Fusarium incarnatum-equiseti species complex</taxon>
    </lineage>
</organism>
<evidence type="ECO:0008006" key="3">
    <source>
        <dbReference type="Google" id="ProtNLM"/>
    </source>
</evidence>
<evidence type="ECO:0000313" key="2">
    <source>
        <dbReference type="Proteomes" id="UP000253153"/>
    </source>
</evidence>
<dbReference type="GeneID" id="41994812"/>
<sequence length="217" mass="24830">MPLEALPPELLTMILKNTNSLRNLRRLISASPACLRVFNSASKHILLTVIRKGIPPRVLKRLDRHLKRQASETQRLGLSLDDQTDGLSPSEYSDSAKTSIWYYRRYRLYERLSYLIKRYTTRLKGLGIDTTTFISAPHKPTNLEKVSLRYDTLTFDPVEGIVSTSKKPLPCDLYHAVIDYNVFLARLGLRDVEKLVCAELYASLFKQGSTLPMSRNE</sequence>
<dbReference type="OrthoDB" id="5304511at2759"/>
<protein>
    <recommendedName>
        <fullName evidence="3">F-box domain-containing protein</fullName>
    </recommendedName>
</protein>
<dbReference type="Proteomes" id="UP000253153">
    <property type="component" value="Unassembled WGS sequence"/>
</dbReference>
<dbReference type="RefSeq" id="XP_031016399.1">
    <property type="nucleotide sequence ID" value="XM_031159516.1"/>
</dbReference>
<dbReference type="EMBL" id="QKXC01000108">
    <property type="protein sequence ID" value="RBR20090.1"/>
    <property type="molecule type" value="Genomic_DNA"/>
</dbReference>
<reference evidence="1 2" key="1">
    <citation type="submission" date="2018-06" db="EMBL/GenBank/DDBJ databases">
        <title>Fusarium incarnatum-equiseti species complex species 28.</title>
        <authorList>
            <person name="Gardiner D.M."/>
        </authorList>
    </citation>
    <scope>NUCLEOTIDE SEQUENCE [LARGE SCALE GENOMIC DNA]</scope>
    <source>
        <strain evidence="1 2">FIESC_28</strain>
    </source>
</reference>
<name>A0A366RUL7_9HYPO</name>
<accession>A0A366RUL7</accession>
<keyword evidence="2" id="KW-1185">Reference proteome</keyword>
<proteinExistence type="predicted"/>